<dbReference type="InterPro" id="IPR038354">
    <property type="entry name" value="VKOR_sf"/>
</dbReference>
<keyword evidence="4" id="KW-0874">Quinone</keyword>
<organism evidence="13 14">
    <name type="scientific">Salix dunnii</name>
    <dbReference type="NCBI Taxonomy" id="1413687"/>
    <lineage>
        <taxon>Eukaryota</taxon>
        <taxon>Viridiplantae</taxon>
        <taxon>Streptophyta</taxon>
        <taxon>Embryophyta</taxon>
        <taxon>Tracheophyta</taxon>
        <taxon>Spermatophyta</taxon>
        <taxon>Magnoliopsida</taxon>
        <taxon>eudicotyledons</taxon>
        <taxon>Gunneridae</taxon>
        <taxon>Pentapetalae</taxon>
        <taxon>rosids</taxon>
        <taxon>fabids</taxon>
        <taxon>Malpighiales</taxon>
        <taxon>Salicaceae</taxon>
        <taxon>Saliceae</taxon>
        <taxon>Salix</taxon>
    </lineage>
</organism>
<dbReference type="GO" id="GO:0048038">
    <property type="term" value="F:quinone binding"/>
    <property type="evidence" value="ECO:0007669"/>
    <property type="project" value="UniProtKB-KW"/>
</dbReference>
<comment type="similarity">
    <text evidence="2">Belongs to the VKOR family.</text>
</comment>
<evidence type="ECO:0000256" key="2">
    <source>
        <dbReference type="ARBA" id="ARBA00006214"/>
    </source>
</evidence>
<feature type="domain" description="Vitamin K epoxide reductase" evidence="12">
    <location>
        <begin position="194"/>
        <end position="334"/>
    </location>
</feature>
<dbReference type="SMART" id="SM00756">
    <property type="entry name" value="VKc"/>
    <property type="match status" value="1"/>
</dbReference>
<comment type="caution">
    <text evidence="13">The sequence shown here is derived from an EMBL/GenBank/DDBJ whole genome shotgun (WGS) entry which is preliminary data.</text>
</comment>
<keyword evidence="9" id="KW-0676">Redox-active center</keyword>
<reference evidence="13 14" key="1">
    <citation type="submission" date="2020-10" db="EMBL/GenBank/DDBJ databases">
        <title>Plant Genome Project.</title>
        <authorList>
            <person name="Zhang R.-G."/>
        </authorList>
    </citation>
    <scope>NUCLEOTIDE SEQUENCE [LARGE SCALE GENOMIC DNA]</scope>
    <source>
        <strain evidence="13">FAFU-HL-1</strain>
        <tissue evidence="13">Leaf</tissue>
    </source>
</reference>
<keyword evidence="8" id="KW-1015">Disulfide bond</keyword>
<dbReference type="GO" id="GO:0016020">
    <property type="term" value="C:membrane"/>
    <property type="evidence" value="ECO:0007669"/>
    <property type="project" value="UniProtKB-SubCell"/>
</dbReference>
<evidence type="ECO:0000313" key="13">
    <source>
        <dbReference type="EMBL" id="KAF9682143.1"/>
    </source>
</evidence>
<sequence>MAAGNGGYLYGYGSLQNSIFVALSDEEEKHGCHVLLGSNIHPMGSPEDTLAWISLKPELSVHISLHFPMRGEEQNESGNDQNAAAATDYVQARIPAMDADVNIPAKHADRTQRENHTAMASFLNITSPPFFSSRTTLSTSPPPNITAQLSQFKKGWCWKLKCMPSSGPSHETESEPPETAPSPSNSASLMSSSSVSTYNWCAGLGGVGFLETAYLTFLKLTNSDVFCPIGGGNCVDVLSSDYAVVFGVPLPLIGMISYGLVAALGLQLSGKKFPFGIDESNGRLLLLGCTTSMAAASGYFLYMLSTRFSGTSCSYCLLSAFLSFSLFFITLKDFGLEEIQKFLGLQLCIASLVIFSLNTSYATLRPASSSSLADIDLEYFTTEITTPSSPFAISLARHLQSIGAKMYGAFWCSHCLEQKQIFGKEAAEMLNYVECFPDGFRKGSKMIKACADAKLEGFPTWVIHGQVLSGDQELSELAKVSGFKNEESNQPS</sequence>
<dbReference type="PANTHER" id="PTHR34573:SF1">
    <property type="entry name" value="VITAMIN K EPOXIDE REDUCTASE DOMAIN-CONTAINING PROTEIN"/>
    <property type="match status" value="1"/>
</dbReference>
<keyword evidence="6" id="KW-0560">Oxidoreductase</keyword>
<dbReference type="GO" id="GO:0016491">
    <property type="term" value="F:oxidoreductase activity"/>
    <property type="evidence" value="ECO:0007669"/>
    <property type="project" value="UniProtKB-KW"/>
</dbReference>
<evidence type="ECO:0000256" key="9">
    <source>
        <dbReference type="ARBA" id="ARBA00023284"/>
    </source>
</evidence>
<feature type="transmembrane region" description="Helical" evidence="11">
    <location>
        <begin position="308"/>
        <end position="331"/>
    </location>
</feature>
<dbReference type="SUPFAM" id="SSF52833">
    <property type="entry name" value="Thioredoxin-like"/>
    <property type="match status" value="1"/>
</dbReference>
<evidence type="ECO:0000256" key="4">
    <source>
        <dbReference type="ARBA" id="ARBA00022719"/>
    </source>
</evidence>
<feature type="transmembrane region" description="Helical" evidence="11">
    <location>
        <begin position="343"/>
        <end position="364"/>
    </location>
</feature>
<dbReference type="EMBL" id="JADGMS010000005">
    <property type="protein sequence ID" value="KAF9682143.1"/>
    <property type="molecule type" value="Genomic_DNA"/>
</dbReference>
<proteinExistence type="inferred from homology"/>
<accession>A0A835K526</accession>
<protein>
    <recommendedName>
        <fullName evidence="12">Vitamin K epoxide reductase domain-containing protein</fullName>
    </recommendedName>
</protein>
<keyword evidence="14" id="KW-1185">Reference proteome</keyword>
<dbReference type="Proteomes" id="UP000657918">
    <property type="component" value="Unassembled WGS sequence"/>
</dbReference>
<dbReference type="InterPro" id="IPR044698">
    <property type="entry name" value="VKOR/LTO1"/>
</dbReference>
<feature type="region of interest" description="Disordered" evidence="10">
    <location>
        <begin position="167"/>
        <end position="188"/>
    </location>
</feature>
<dbReference type="Gene3D" id="3.40.30.10">
    <property type="entry name" value="Glutaredoxin"/>
    <property type="match status" value="1"/>
</dbReference>
<keyword evidence="3 11" id="KW-0812">Transmembrane</keyword>
<dbReference type="InterPro" id="IPR012932">
    <property type="entry name" value="VKOR"/>
</dbReference>
<dbReference type="CDD" id="cd12916">
    <property type="entry name" value="VKOR_1"/>
    <property type="match status" value="1"/>
</dbReference>
<dbReference type="InterPro" id="IPR036249">
    <property type="entry name" value="Thioredoxin-like_sf"/>
</dbReference>
<evidence type="ECO:0000256" key="5">
    <source>
        <dbReference type="ARBA" id="ARBA00022989"/>
    </source>
</evidence>
<keyword evidence="7 11" id="KW-0472">Membrane</keyword>
<comment type="subcellular location">
    <subcellularLocation>
        <location evidence="1">Membrane</location>
        <topology evidence="1">Multi-pass membrane protein</topology>
    </subcellularLocation>
</comment>
<evidence type="ECO:0000256" key="10">
    <source>
        <dbReference type="SAM" id="MobiDB-lite"/>
    </source>
</evidence>
<feature type="transmembrane region" description="Helical" evidence="11">
    <location>
        <begin position="284"/>
        <end position="302"/>
    </location>
</feature>
<dbReference type="PANTHER" id="PTHR34573">
    <property type="entry name" value="VKC DOMAIN-CONTAINING PROTEIN"/>
    <property type="match status" value="1"/>
</dbReference>
<evidence type="ECO:0000259" key="12">
    <source>
        <dbReference type="SMART" id="SM00756"/>
    </source>
</evidence>
<evidence type="ECO:0000256" key="1">
    <source>
        <dbReference type="ARBA" id="ARBA00004141"/>
    </source>
</evidence>
<dbReference type="Pfam" id="PF07884">
    <property type="entry name" value="VKOR"/>
    <property type="match status" value="1"/>
</dbReference>
<dbReference type="Gene3D" id="1.20.1440.130">
    <property type="entry name" value="VKOR domain"/>
    <property type="match status" value="1"/>
</dbReference>
<evidence type="ECO:0000256" key="3">
    <source>
        <dbReference type="ARBA" id="ARBA00022692"/>
    </source>
</evidence>
<feature type="transmembrane region" description="Helical" evidence="11">
    <location>
        <begin position="242"/>
        <end position="264"/>
    </location>
</feature>
<evidence type="ECO:0000256" key="8">
    <source>
        <dbReference type="ARBA" id="ARBA00023157"/>
    </source>
</evidence>
<gene>
    <name evidence="13" type="ORF">SADUNF_Sadunf05G0077800</name>
</gene>
<name>A0A835K526_9ROSI</name>
<evidence type="ECO:0000256" key="11">
    <source>
        <dbReference type="SAM" id="Phobius"/>
    </source>
</evidence>
<evidence type="ECO:0000313" key="14">
    <source>
        <dbReference type="Proteomes" id="UP000657918"/>
    </source>
</evidence>
<evidence type="ECO:0000256" key="7">
    <source>
        <dbReference type="ARBA" id="ARBA00023136"/>
    </source>
</evidence>
<evidence type="ECO:0000256" key="6">
    <source>
        <dbReference type="ARBA" id="ARBA00023002"/>
    </source>
</evidence>
<keyword evidence="5 11" id="KW-1133">Transmembrane helix</keyword>
<dbReference type="OrthoDB" id="343052at2759"/>
<dbReference type="AlphaFoldDB" id="A0A835K526"/>